<dbReference type="VEuPathDB" id="TriTrypDB:LPMP_333310"/>
<protein>
    <submittedName>
        <fullName evidence="6">Cation transporter, putative</fullName>
    </submittedName>
</protein>
<dbReference type="OrthoDB" id="1100342at2759"/>
<evidence type="ECO:0000313" key="7">
    <source>
        <dbReference type="Proteomes" id="UP000063063"/>
    </source>
</evidence>
<comment type="subcellular location">
    <subcellularLocation>
        <location evidence="1">Membrane</location>
        <topology evidence="1">Multi-pass membrane protein</topology>
    </subcellularLocation>
</comment>
<feature type="transmembrane region" description="Helical" evidence="5">
    <location>
        <begin position="57"/>
        <end position="79"/>
    </location>
</feature>
<feature type="transmembrane region" description="Helical" evidence="5">
    <location>
        <begin position="235"/>
        <end position="257"/>
    </location>
</feature>
<name>A0A088S047_LEIPA</name>
<keyword evidence="4 5" id="KW-0472">Membrane</keyword>
<feature type="transmembrane region" description="Helical" evidence="5">
    <location>
        <begin position="269"/>
        <end position="291"/>
    </location>
</feature>
<dbReference type="PROSITE" id="PS51257">
    <property type="entry name" value="PROKAR_LIPOPROTEIN"/>
    <property type="match status" value="1"/>
</dbReference>
<dbReference type="eggNOG" id="KOG1558">
    <property type="taxonomic scope" value="Eukaryota"/>
</dbReference>
<accession>A0A088S047</accession>
<evidence type="ECO:0000256" key="3">
    <source>
        <dbReference type="ARBA" id="ARBA00022989"/>
    </source>
</evidence>
<evidence type="ECO:0000256" key="1">
    <source>
        <dbReference type="ARBA" id="ARBA00004141"/>
    </source>
</evidence>
<sequence>MDYRDTPWSPSCEAPKSESYSIAWHVVALFVVLGCSLFGTVLPILGKRASTFHIPEYAYAIGKSVATGVVLGVALIHMLEPANQSLTSECLPSAIRNLSNPLAYTICLISVAIMHSLEACLRAFVQDCSAVLNSPITSEESKHLLSGYKAGDRHFHPPVPALDDSEDPVGLQILSAVLLEFGVSLHSLFIGLTVGVCADAELYTLMCALSFHQFFEGVALGSRIVDTALSLHTEYIFVAVFVLSAPFGTAVGITCVCKQVINTKGSSYLLTQGILESVCAGILLYIGFQLLMDHFYTDVRSNIHSVRSPCGFVLVMLIAFWAGVSIMVLIGQYL</sequence>
<dbReference type="EMBL" id="CP009402">
    <property type="protein sequence ID" value="AIO01619.1"/>
    <property type="molecule type" value="Genomic_DNA"/>
</dbReference>
<evidence type="ECO:0000256" key="4">
    <source>
        <dbReference type="ARBA" id="ARBA00023136"/>
    </source>
</evidence>
<organism evidence="6 7">
    <name type="scientific">Leishmania panamensis</name>
    <dbReference type="NCBI Taxonomy" id="5679"/>
    <lineage>
        <taxon>Eukaryota</taxon>
        <taxon>Discoba</taxon>
        <taxon>Euglenozoa</taxon>
        <taxon>Kinetoplastea</taxon>
        <taxon>Metakinetoplastina</taxon>
        <taxon>Trypanosomatida</taxon>
        <taxon>Trypanosomatidae</taxon>
        <taxon>Leishmaniinae</taxon>
        <taxon>Leishmania</taxon>
        <taxon>Leishmania guyanensis species complex</taxon>
    </lineage>
</organism>
<keyword evidence="3 5" id="KW-1133">Transmembrane helix</keyword>
<dbReference type="RefSeq" id="XP_010702419.1">
    <property type="nucleotide sequence ID" value="XM_010704117.1"/>
</dbReference>
<evidence type="ECO:0000256" key="5">
    <source>
        <dbReference type="SAM" id="Phobius"/>
    </source>
</evidence>
<gene>
    <name evidence="6" type="ORF">LPMP_333310</name>
</gene>
<proteinExistence type="predicted"/>
<evidence type="ECO:0000313" key="6">
    <source>
        <dbReference type="EMBL" id="AIO01619.1"/>
    </source>
</evidence>
<dbReference type="VEuPathDB" id="TriTrypDB:LPAL13_330041400"/>
<keyword evidence="7" id="KW-1185">Reference proteome</keyword>
<feature type="transmembrane region" description="Helical" evidence="5">
    <location>
        <begin position="188"/>
        <end position="215"/>
    </location>
</feature>
<dbReference type="Pfam" id="PF02535">
    <property type="entry name" value="Zip"/>
    <property type="match status" value="1"/>
</dbReference>
<dbReference type="Proteomes" id="UP000063063">
    <property type="component" value="Chromosome 33"/>
</dbReference>
<dbReference type="PANTHER" id="PTHR11040">
    <property type="entry name" value="ZINC/IRON TRANSPORTER"/>
    <property type="match status" value="1"/>
</dbReference>
<reference evidence="6 7" key="1">
    <citation type="journal article" date="2015" name="Sci. Rep.">
        <title>The genome of Leishmania panamensis: insights into genomics of the L. (Viannia) subgenus.</title>
        <authorList>
            <person name="Llanes A."/>
            <person name="Restrepo C.M."/>
            <person name="Vecchio G.D."/>
            <person name="Anguizola F.J."/>
            <person name="Lleonart R."/>
        </authorList>
    </citation>
    <scope>NUCLEOTIDE SEQUENCE [LARGE SCALE GENOMIC DNA]</scope>
    <source>
        <strain evidence="6 7">MHOM/PA/94/PSC-1</strain>
    </source>
</reference>
<evidence type="ECO:0000256" key="2">
    <source>
        <dbReference type="ARBA" id="ARBA00022692"/>
    </source>
</evidence>
<keyword evidence="2 5" id="KW-0812">Transmembrane</keyword>
<dbReference type="PANTHER" id="PTHR11040:SF44">
    <property type="entry name" value="PROTEIN ZNTC-RELATED"/>
    <property type="match status" value="1"/>
</dbReference>
<dbReference type="AlphaFoldDB" id="A0A088S047"/>
<feature type="transmembrane region" description="Helical" evidence="5">
    <location>
        <begin position="311"/>
        <end position="330"/>
    </location>
</feature>
<dbReference type="GeneID" id="22578484"/>
<dbReference type="GO" id="GO:0005385">
    <property type="term" value="F:zinc ion transmembrane transporter activity"/>
    <property type="evidence" value="ECO:0007669"/>
    <property type="project" value="TreeGrafter"/>
</dbReference>
<dbReference type="GO" id="GO:0005886">
    <property type="term" value="C:plasma membrane"/>
    <property type="evidence" value="ECO:0007669"/>
    <property type="project" value="TreeGrafter"/>
</dbReference>
<dbReference type="KEGG" id="lpan:LPMP_333310"/>
<dbReference type="InterPro" id="IPR003689">
    <property type="entry name" value="ZIP"/>
</dbReference>
<feature type="transmembrane region" description="Helical" evidence="5">
    <location>
        <begin position="22"/>
        <end position="45"/>
    </location>
</feature>